<evidence type="ECO:0000256" key="10">
    <source>
        <dbReference type="PIRSR" id="PIRSR038994-1"/>
    </source>
</evidence>
<dbReference type="InterPro" id="IPR003764">
    <property type="entry name" value="GlcNAc_6-P_deAcase"/>
</dbReference>
<dbReference type="EMBL" id="BMGR01000016">
    <property type="protein sequence ID" value="GGG20802.1"/>
    <property type="molecule type" value="Genomic_DNA"/>
</dbReference>
<evidence type="ECO:0000259" key="13">
    <source>
        <dbReference type="Pfam" id="PF01979"/>
    </source>
</evidence>
<sequence length="392" mass="42412">MIQPSSWRINNVNIVSEDRVIEGTVTVENGLITALEAGHPVTNEANAEDIPTYDGQGGYLLPGFIDMHAHGGFGSDFMDAEHNAYDTITRFHAQHGTTGMLATTMTAPQEDIEAVLACVAEYQSKQMPYAALLGVHLEGPFISPKWPGAQNPAYIVTPQKDWIQSWNRRWPALIRQLTLAPESEGALEMIAWLKENGIIAAAGHTDADYDTVKQAAAHGLTQAVHTYNAMTPLHHRHPGTVGAVLTIDSICAELIADGHHVHPAAIQLLARAKPEHQLVLITDAMSAAGLGDGDYQLGGLEVTVSKGIARLQEGGNLAGSTLTMIGAVRYMRDNTDLSISQISRLASSNPAKRLGIWDRTGSIQAGKQADLVWTDEDLNIQQTWVKGRQIMN</sequence>
<dbReference type="SUPFAM" id="SSF51338">
    <property type="entry name" value="Composite domain of metallo-dependent hydrolases"/>
    <property type="match status" value="1"/>
</dbReference>
<protein>
    <recommendedName>
        <fullName evidence="3">N-acetylglucosamine-6-phosphate deacetylase</fullName>
        <ecNumber evidence="2">3.5.1.25</ecNumber>
    </recommendedName>
</protein>
<dbReference type="Pfam" id="PF01979">
    <property type="entry name" value="Amidohydro_1"/>
    <property type="match status" value="1"/>
</dbReference>
<dbReference type="PANTHER" id="PTHR11113">
    <property type="entry name" value="N-ACETYLGLUCOSAMINE-6-PHOSPHATE DEACETYLASE"/>
    <property type="match status" value="1"/>
</dbReference>
<dbReference type="RefSeq" id="WP_188533026.1">
    <property type="nucleotide sequence ID" value="NZ_BMGR01000016.1"/>
</dbReference>
<evidence type="ECO:0000256" key="2">
    <source>
        <dbReference type="ARBA" id="ARBA00011899"/>
    </source>
</evidence>
<dbReference type="GO" id="GO:0006046">
    <property type="term" value="P:N-acetylglucosamine catabolic process"/>
    <property type="evidence" value="ECO:0007669"/>
    <property type="project" value="TreeGrafter"/>
</dbReference>
<evidence type="ECO:0000256" key="7">
    <source>
        <dbReference type="ARBA" id="ARBA00047647"/>
    </source>
</evidence>
<evidence type="ECO:0000256" key="9">
    <source>
        <dbReference type="PIRNR" id="PIRNR038994"/>
    </source>
</evidence>
<feature type="binding site" evidence="12">
    <location>
        <position position="225"/>
    </location>
    <ligand>
        <name>Zn(2+)</name>
        <dbReference type="ChEBI" id="CHEBI:29105"/>
    </ligand>
</feature>
<reference evidence="14" key="2">
    <citation type="submission" date="2020-09" db="EMBL/GenBank/DDBJ databases">
        <authorList>
            <person name="Sun Q."/>
            <person name="Zhou Y."/>
        </authorList>
    </citation>
    <scope>NUCLEOTIDE SEQUENCE</scope>
    <source>
        <strain evidence="14">CGMCC 1.12987</strain>
    </source>
</reference>
<feature type="binding site" evidence="11">
    <location>
        <position position="236"/>
    </location>
    <ligand>
        <name>substrate</name>
    </ligand>
</feature>
<dbReference type="InterPro" id="IPR006680">
    <property type="entry name" value="Amidohydro-rel"/>
</dbReference>
<dbReference type="Proteomes" id="UP000644756">
    <property type="component" value="Unassembled WGS sequence"/>
</dbReference>
<comment type="pathway">
    <text evidence="8">Amino-sugar metabolism; N-acetylneuraminate degradation; D-fructose 6-phosphate from N-acetylneuraminate: step 4/5.</text>
</comment>
<dbReference type="CDD" id="cd00854">
    <property type="entry name" value="NagA"/>
    <property type="match status" value="1"/>
</dbReference>
<name>A0A917G3H0_9BACL</name>
<dbReference type="AlphaFoldDB" id="A0A917G3H0"/>
<dbReference type="Gene3D" id="3.20.20.140">
    <property type="entry name" value="Metal-dependent hydrolases"/>
    <property type="match status" value="1"/>
</dbReference>
<evidence type="ECO:0000256" key="6">
    <source>
        <dbReference type="ARBA" id="ARBA00023277"/>
    </source>
</evidence>
<evidence type="ECO:0000256" key="4">
    <source>
        <dbReference type="ARBA" id="ARBA00022723"/>
    </source>
</evidence>
<evidence type="ECO:0000313" key="14">
    <source>
        <dbReference type="EMBL" id="GGG20802.1"/>
    </source>
</evidence>
<dbReference type="SUPFAM" id="SSF51556">
    <property type="entry name" value="Metallo-dependent hydrolases"/>
    <property type="match status" value="1"/>
</dbReference>
<feature type="binding site" evidence="11">
    <location>
        <position position="260"/>
    </location>
    <ligand>
        <name>substrate</name>
    </ligand>
</feature>
<reference evidence="14" key="1">
    <citation type="journal article" date="2014" name="Int. J. Syst. Evol. Microbiol.">
        <title>Complete genome sequence of Corynebacterium casei LMG S-19264T (=DSM 44701T), isolated from a smear-ripened cheese.</title>
        <authorList>
            <consortium name="US DOE Joint Genome Institute (JGI-PGF)"/>
            <person name="Walter F."/>
            <person name="Albersmeier A."/>
            <person name="Kalinowski J."/>
            <person name="Ruckert C."/>
        </authorList>
    </citation>
    <scope>NUCLEOTIDE SEQUENCE</scope>
    <source>
        <strain evidence="14">CGMCC 1.12987</strain>
    </source>
</reference>
<dbReference type="NCBIfam" id="TIGR00221">
    <property type="entry name" value="nagA"/>
    <property type="match status" value="1"/>
</dbReference>
<evidence type="ECO:0000256" key="3">
    <source>
        <dbReference type="ARBA" id="ARBA00018029"/>
    </source>
</evidence>
<dbReference type="InterPro" id="IPR011059">
    <property type="entry name" value="Metal-dep_hydrolase_composite"/>
</dbReference>
<comment type="caution">
    <text evidence="14">The sequence shown here is derived from an EMBL/GenBank/DDBJ whole genome shotgun (WGS) entry which is preliminary data.</text>
</comment>
<feature type="binding site" evidence="12">
    <location>
        <position position="204"/>
    </location>
    <ligand>
        <name>Zn(2+)</name>
        <dbReference type="ChEBI" id="CHEBI:29105"/>
    </ligand>
</feature>
<organism evidence="14 15">
    <name type="scientific">Paenibacillus abyssi</name>
    <dbReference type="NCBI Taxonomy" id="1340531"/>
    <lineage>
        <taxon>Bacteria</taxon>
        <taxon>Bacillati</taxon>
        <taxon>Bacillota</taxon>
        <taxon>Bacilli</taxon>
        <taxon>Bacillales</taxon>
        <taxon>Paenibacillaceae</taxon>
        <taxon>Paenibacillus</taxon>
    </lineage>
</organism>
<proteinExistence type="inferred from homology"/>
<dbReference type="GO" id="GO:0046872">
    <property type="term" value="F:metal ion binding"/>
    <property type="evidence" value="ECO:0007669"/>
    <property type="project" value="UniProtKB-KW"/>
</dbReference>
<keyword evidence="15" id="KW-1185">Reference proteome</keyword>
<evidence type="ECO:0000313" key="15">
    <source>
        <dbReference type="Proteomes" id="UP000644756"/>
    </source>
</evidence>
<feature type="active site" description="Proton donor/acceptor" evidence="10">
    <location>
        <position position="283"/>
    </location>
</feature>
<feature type="domain" description="Amidohydrolase-related" evidence="13">
    <location>
        <begin position="59"/>
        <end position="389"/>
    </location>
</feature>
<accession>A0A917G3H0</accession>
<dbReference type="PANTHER" id="PTHR11113:SF14">
    <property type="entry name" value="N-ACETYLGLUCOSAMINE-6-PHOSPHATE DEACETYLASE"/>
    <property type="match status" value="1"/>
</dbReference>
<feature type="binding site" evidence="11">
    <location>
        <position position="149"/>
    </location>
    <ligand>
        <name>substrate</name>
    </ligand>
</feature>
<dbReference type="FunFam" id="3.20.20.140:FF:000004">
    <property type="entry name" value="N-acetylglucosamine-6-phosphate deacetylase"/>
    <property type="match status" value="1"/>
</dbReference>
<keyword evidence="4 12" id="KW-0479">Metal-binding</keyword>
<feature type="binding site" evidence="11">
    <location>
        <begin position="317"/>
        <end position="319"/>
    </location>
    <ligand>
        <name>substrate</name>
    </ligand>
</feature>
<evidence type="ECO:0000256" key="11">
    <source>
        <dbReference type="PIRSR" id="PIRSR038994-2"/>
    </source>
</evidence>
<keyword evidence="6 9" id="KW-0119">Carbohydrate metabolism</keyword>
<dbReference type="PIRSF" id="PIRSF038994">
    <property type="entry name" value="NagA"/>
    <property type="match status" value="1"/>
</dbReference>
<dbReference type="EC" id="3.5.1.25" evidence="2"/>
<feature type="binding site" evidence="12">
    <location>
        <position position="138"/>
    </location>
    <ligand>
        <name>Zn(2+)</name>
        <dbReference type="ChEBI" id="CHEBI:29105"/>
    </ligand>
</feature>
<evidence type="ECO:0000256" key="1">
    <source>
        <dbReference type="ARBA" id="ARBA00010716"/>
    </source>
</evidence>
<dbReference type="Gene3D" id="2.30.40.10">
    <property type="entry name" value="Urease, subunit C, domain 1"/>
    <property type="match status" value="1"/>
</dbReference>
<gene>
    <name evidence="14" type="ORF">GCM10010916_41900</name>
</gene>
<comment type="similarity">
    <text evidence="1 9">Belongs to the metallo-dependent hydrolases superfamily. NagA family.</text>
</comment>
<keyword evidence="5 9" id="KW-0378">Hydrolase</keyword>
<dbReference type="GO" id="GO:0008448">
    <property type="term" value="F:N-acetylglucosamine-6-phosphate deacetylase activity"/>
    <property type="evidence" value="ECO:0007669"/>
    <property type="project" value="UniProtKB-EC"/>
</dbReference>
<evidence type="ECO:0000256" key="8">
    <source>
        <dbReference type="ARBA" id="ARBA00060590"/>
    </source>
</evidence>
<evidence type="ECO:0000256" key="12">
    <source>
        <dbReference type="PIRSR" id="PIRSR038994-3"/>
    </source>
</evidence>
<comment type="cofactor">
    <cofactor evidence="12">
        <name>a divalent metal cation</name>
        <dbReference type="ChEBI" id="CHEBI:60240"/>
    </cofactor>
    <text evidence="12">Binds 1 divalent metal cation per subunit.</text>
</comment>
<feature type="binding site" evidence="11">
    <location>
        <begin position="228"/>
        <end position="229"/>
    </location>
    <ligand>
        <name>substrate</name>
    </ligand>
</feature>
<comment type="catalytic activity">
    <reaction evidence="7">
        <text>N-acetyl-D-glucosamine 6-phosphate + H2O = D-glucosamine 6-phosphate + acetate</text>
        <dbReference type="Rhea" id="RHEA:22936"/>
        <dbReference type="ChEBI" id="CHEBI:15377"/>
        <dbReference type="ChEBI" id="CHEBI:30089"/>
        <dbReference type="ChEBI" id="CHEBI:57513"/>
        <dbReference type="ChEBI" id="CHEBI:58725"/>
        <dbReference type="EC" id="3.5.1.25"/>
    </reaction>
</comment>
<evidence type="ECO:0000256" key="5">
    <source>
        <dbReference type="ARBA" id="ARBA00022801"/>
    </source>
</evidence>
<dbReference type="InterPro" id="IPR032466">
    <property type="entry name" value="Metal_Hydrolase"/>
</dbReference>